<dbReference type="PANTHER" id="PTHR48043">
    <property type="entry name" value="EG:EG0003.4 PROTEIN-RELATED"/>
    <property type="match status" value="1"/>
</dbReference>
<dbReference type="VEuPathDB" id="AmoebaDB:NfTy_032210"/>
<name>A0A6A5C3F1_NAEFO</name>
<dbReference type="EMBL" id="VFQX01000002">
    <property type="protein sequence ID" value="KAF0984933.1"/>
    <property type="molecule type" value="Genomic_DNA"/>
</dbReference>
<evidence type="ECO:0000313" key="5">
    <source>
        <dbReference type="Proteomes" id="UP000444721"/>
    </source>
</evidence>
<evidence type="ECO:0000256" key="2">
    <source>
        <dbReference type="ARBA" id="ARBA00022679"/>
    </source>
</evidence>
<dbReference type="OMA" id="DWNINSI"/>
<dbReference type="VEuPathDB" id="AmoebaDB:FDP41_000832"/>
<dbReference type="SUPFAM" id="SSF53756">
    <property type="entry name" value="UDP-Glycosyltransferase/glycogen phosphorylase"/>
    <property type="match status" value="1"/>
</dbReference>
<dbReference type="PANTHER" id="PTHR48043:SF145">
    <property type="entry name" value="FI06409P-RELATED"/>
    <property type="match status" value="1"/>
</dbReference>
<keyword evidence="1" id="KW-0328">Glycosyltransferase</keyword>
<dbReference type="VEuPathDB" id="AmoebaDB:NF0102870"/>
<accession>A0A6A5C3F1</accession>
<dbReference type="Proteomes" id="UP000444721">
    <property type="component" value="Unassembled WGS sequence"/>
</dbReference>
<gene>
    <name evidence="4" type="ORF">FDP41_000832</name>
</gene>
<proteinExistence type="predicted"/>
<keyword evidence="5" id="KW-1185">Reference proteome</keyword>
<evidence type="ECO:0000313" key="4">
    <source>
        <dbReference type="EMBL" id="KAF0984933.1"/>
    </source>
</evidence>
<evidence type="ECO:0000256" key="3">
    <source>
        <dbReference type="SAM" id="Phobius"/>
    </source>
</evidence>
<keyword evidence="3" id="KW-0472">Membrane</keyword>
<keyword evidence="3" id="KW-0812">Transmembrane</keyword>
<reference evidence="4 5" key="1">
    <citation type="journal article" date="2019" name="Sci. Rep.">
        <title>Nanopore sequencing improves the draft genome of the human pathogenic amoeba Naegleria fowleri.</title>
        <authorList>
            <person name="Liechti N."/>
            <person name="Schurch N."/>
            <person name="Bruggmann R."/>
            <person name="Wittwer M."/>
        </authorList>
    </citation>
    <scope>NUCLEOTIDE SEQUENCE [LARGE SCALE GENOMIC DNA]</scope>
    <source>
        <strain evidence="4 5">ATCC 30894</strain>
    </source>
</reference>
<protein>
    <recommendedName>
        <fullName evidence="6">UDP-glycosyltransferases domain-containing protein</fullName>
    </recommendedName>
</protein>
<dbReference type="InterPro" id="IPR050271">
    <property type="entry name" value="UDP-glycosyltransferase"/>
</dbReference>
<dbReference type="GO" id="GO:0008194">
    <property type="term" value="F:UDP-glycosyltransferase activity"/>
    <property type="evidence" value="ECO:0007669"/>
    <property type="project" value="InterPro"/>
</dbReference>
<dbReference type="Gene3D" id="3.40.50.2000">
    <property type="entry name" value="Glycogen Phosphorylase B"/>
    <property type="match status" value="1"/>
</dbReference>
<evidence type="ECO:0000256" key="1">
    <source>
        <dbReference type="ARBA" id="ARBA00022676"/>
    </source>
</evidence>
<sequence length="712" mass="81742">MLKPSQLICHPSIVSSFQMMMMMVGLVVLCFTRCSFIRPCHSAILGDTSTTTTIDFNHSIFLKQQESSSVPSPLLSRNVLILSLPYPGHVLSQIELMDSLSKSPLVSNITLMTLDVALGADPRLKQWYSCQQIDPEQNDPNNDEKTRMLNQSCHLQSQNDKKIHVKFITSTKPKGHEEEFFRPEHYKQLMQQASQSNIHQGVEKGFEKAIRPIEKLLIEHLELVEIEDHPVEYFSTRSIQKVIPFTDRKGRLEQLKYYSPEQTSQRGGKYVKRFVRIKNDPSQTLFAHVNVDLAFFAIQGIVAKSQVSCSKIYGTVLPHNLFHYPSYSADKLEYFTNPWKRLTVMPYLAWKEMLFGIQLISKMEEYSSLDEHLLSEQTCARFQIYSFGFEFASKSSQQLNTFLVGPFIHENHIKNELERLQQLNVDVSQTESGYYGLLDWIHSQQDVMLSILGSTTVMDRDELLKFINSMMVSIEGNSHISILLSLGTNNMQTFHSLLEESTKNGNNHDWTTMSLTSLLTHPRFRLLKGFVPQRGLLSLDKIKIFLTHCGANSVAEALYFGKLLIGMPFSFDHVRISNAIQEFGVGISLYTAKGESYSIEKMSNAIQKLLYSPLESRNYQSTVKKVKTIMKYSGGMKKVVNVIEMMLELDGDLSSWTLTDHHLTWYQYYWLDIITFYGILMGLVVKLVVWGVVKLKKLLLLHWLKSREKKTQ</sequence>
<dbReference type="InterPro" id="IPR002213">
    <property type="entry name" value="UDP_glucos_trans"/>
</dbReference>
<evidence type="ECO:0008006" key="6">
    <source>
        <dbReference type="Google" id="ProtNLM"/>
    </source>
</evidence>
<dbReference type="RefSeq" id="XP_044569646.1">
    <property type="nucleotide sequence ID" value="XM_044712161.1"/>
</dbReference>
<dbReference type="OrthoDB" id="5835829at2759"/>
<feature type="transmembrane region" description="Helical" evidence="3">
    <location>
        <begin position="668"/>
        <end position="693"/>
    </location>
</feature>
<dbReference type="AlphaFoldDB" id="A0A6A5C3F1"/>
<dbReference type="Pfam" id="PF00201">
    <property type="entry name" value="UDPGT"/>
    <property type="match status" value="1"/>
</dbReference>
<keyword evidence="3" id="KW-1133">Transmembrane helix</keyword>
<dbReference type="GeneID" id="68108050"/>
<organism evidence="4 5">
    <name type="scientific">Naegleria fowleri</name>
    <name type="common">Brain eating amoeba</name>
    <dbReference type="NCBI Taxonomy" id="5763"/>
    <lineage>
        <taxon>Eukaryota</taxon>
        <taxon>Discoba</taxon>
        <taxon>Heterolobosea</taxon>
        <taxon>Tetramitia</taxon>
        <taxon>Eutetramitia</taxon>
        <taxon>Vahlkampfiidae</taxon>
        <taxon>Naegleria</taxon>
    </lineage>
</organism>
<keyword evidence="2" id="KW-0808">Transferase</keyword>
<comment type="caution">
    <text evidence="4">The sequence shown here is derived from an EMBL/GenBank/DDBJ whole genome shotgun (WGS) entry which is preliminary data.</text>
</comment>